<evidence type="ECO:0000256" key="4">
    <source>
        <dbReference type="ARBA" id="ARBA00022664"/>
    </source>
</evidence>
<evidence type="ECO:0000256" key="7">
    <source>
        <dbReference type="ARBA" id="ARBA00022884"/>
    </source>
</evidence>
<accession>A0A1E4TPL0</accession>
<dbReference type="GO" id="GO:0030145">
    <property type="term" value="F:manganese ion binding"/>
    <property type="evidence" value="ECO:0007669"/>
    <property type="project" value="InterPro"/>
</dbReference>
<dbReference type="InterPro" id="IPR044099">
    <property type="entry name" value="Dcp2_NUDIX"/>
</dbReference>
<dbReference type="Gene3D" id="3.90.79.10">
    <property type="entry name" value="Nucleoside Triphosphate Pyrophosphohydrolase"/>
    <property type="match status" value="1"/>
</dbReference>
<proteinExistence type="inferred from homology"/>
<keyword evidence="11" id="KW-1185">Reference proteome</keyword>
<comment type="subcellular location">
    <subcellularLocation>
        <location evidence="1">Cytoplasm</location>
        <location evidence="1">P-body</location>
    </subcellularLocation>
</comment>
<evidence type="ECO:0000256" key="5">
    <source>
        <dbReference type="ARBA" id="ARBA00022723"/>
    </source>
</evidence>
<dbReference type="PANTHER" id="PTHR23114:SF17">
    <property type="entry name" value="M7GPPPN-MRNA HYDROLASE"/>
    <property type="match status" value="1"/>
</dbReference>
<dbReference type="STRING" id="669874.A0A1E4TPL0"/>
<dbReference type="GO" id="GO:0140933">
    <property type="term" value="F:5'-(N(7)-methylguanosine 5'-triphospho)-[mRNA] hydrolase activity"/>
    <property type="evidence" value="ECO:0007669"/>
    <property type="project" value="InterPro"/>
</dbReference>
<name>A0A1E4TPL0_PACTA</name>
<evidence type="ECO:0000313" key="10">
    <source>
        <dbReference type="EMBL" id="ODV93690.1"/>
    </source>
</evidence>
<dbReference type="CDD" id="cd03672">
    <property type="entry name" value="NUDIX_Dcp2p_Nudt20"/>
    <property type="match status" value="1"/>
</dbReference>
<evidence type="ECO:0000256" key="2">
    <source>
        <dbReference type="ARBA" id="ARBA00005279"/>
    </source>
</evidence>
<keyword evidence="7" id="KW-0694">RNA-binding</keyword>
<protein>
    <recommendedName>
        <fullName evidence="9">Nudix hydrolase domain-containing protein</fullName>
    </recommendedName>
</protein>
<sequence>MIWRWGDPADALSRFGKYKSTIPVRGAALFNEELDKVLLVKGTESNSWGFPRGKISKEEKDVDCAIREILEETGFDISDYIDEDEYIERTIKGKNYRIYLIKDIPEEFNFQPTARNEISCIEWKSLKYLNKDCKTNNNHYFLVSAMLKPMLRFVNKMKGLQNEE</sequence>
<comment type="similarity">
    <text evidence="2">Belongs to the Nudix hydrolase family. DCP2 subfamily.</text>
</comment>
<evidence type="ECO:0000256" key="3">
    <source>
        <dbReference type="ARBA" id="ARBA00022490"/>
    </source>
</evidence>
<dbReference type="GO" id="GO:0003723">
    <property type="term" value="F:RNA binding"/>
    <property type="evidence" value="ECO:0007669"/>
    <property type="project" value="UniProtKB-KW"/>
</dbReference>
<dbReference type="PROSITE" id="PS00893">
    <property type="entry name" value="NUDIX_BOX"/>
    <property type="match status" value="1"/>
</dbReference>
<dbReference type="FunFam" id="3.90.79.10:FF:000045">
    <property type="entry name" value="mRNA-decapping enzyme 2"/>
    <property type="match status" value="1"/>
</dbReference>
<feature type="non-terminal residue" evidence="10">
    <location>
        <position position="164"/>
    </location>
</feature>
<dbReference type="GO" id="GO:0000290">
    <property type="term" value="P:deadenylation-dependent decapping of nuclear-transcribed mRNA"/>
    <property type="evidence" value="ECO:0007669"/>
    <property type="project" value="InterPro"/>
</dbReference>
<dbReference type="Proteomes" id="UP000094236">
    <property type="component" value="Unassembled WGS sequence"/>
</dbReference>
<evidence type="ECO:0000256" key="1">
    <source>
        <dbReference type="ARBA" id="ARBA00004201"/>
    </source>
</evidence>
<dbReference type="PROSITE" id="PS51462">
    <property type="entry name" value="NUDIX"/>
    <property type="match status" value="1"/>
</dbReference>
<dbReference type="GO" id="GO:0000184">
    <property type="term" value="P:nuclear-transcribed mRNA catabolic process, nonsense-mediated decay"/>
    <property type="evidence" value="ECO:0007669"/>
    <property type="project" value="UniProtKB-KW"/>
</dbReference>
<dbReference type="EMBL" id="KV454017">
    <property type="protein sequence ID" value="ODV93690.1"/>
    <property type="molecule type" value="Genomic_DNA"/>
</dbReference>
<gene>
    <name evidence="10" type="ORF">PACTADRAFT_46118</name>
</gene>
<evidence type="ECO:0000313" key="11">
    <source>
        <dbReference type="Proteomes" id="UP000094236"/>
    </source>
</evidence>
<dbReference type="PANTHER" id="PTHR23114">
    <property type="entry name" value="M7GPPPN-MRNA HYDROLASE"/>
    <property type="match status" value="1"/>
</dbReference>
<dbReference type="SUPFAM" id="SSF55811">
    <property type="entry name" value="Nudix"/>
    <property type="match status" value="1"/>
</dbReference>
<evidence type="ECO:0000256" key="8">
    <source>
        <dbReference type="ARBA" id="ARBA00023161"/>
    </source>
</evidence>
<keyword evidence="4" id="KW-0507">mRNA processing</keyword>
<dbReference type="GO" id="GO:0000932">
    <property type="term" value="C:P-body"/>
    <property type="evidence" value="ECO:0007669"/>
    <property type="project" value="UniProtKB-SubCell"/>
</dbReference>
<dbReference type="GO" id="GO:0006397">
    <property type="term" value="P:mRNA processing"/>
    <property type="evidence" value="ECO:0007669"/>
    <property type="project" value="UniProtKB-KW"/>
</dbReference>
<keyword evidence="3" id="KW-0963">Cytoplasm</keyword>
<dbReference type="InterPro" id="IPR000086">
    <property type="entry name" value="NUDIX_hydrolase_dom"/>
</dbReference>
<dbReference type="Gene3D" id="1.10.10.1050">
    <property type="entry name" value="Dcp2, box A domain"/>
    <property type="match status" value="1"/>
</dbReference>
<dbReference type="InterPro" id="IPR036189">
    <property type="entry name" value="DCP2_BoxA_sf"/>
</dbReference>
<organism evidence="10 11">
    <name type="scientific">Pachysolen tannophilus NRRL Y-2460</name>
    <dbReference type="NCBI Taxonomy" id="669874"/>
    <lineage>
        <taxon>Eukaryota</taxon>
        <taxon>Fungi</taxon>
        <taxon>Dikarya</taxon>
        <taxon>Ascomycota</taxon>
        <taxon>Saccharomycotina</taxon>
        <taxon>Pichiomycetes</taxon>
        <taxon>Pachysolenaceae</taxon>
        <taxon>Pachysolen</taxon>
    </lineage>
</organism>
<keyword evidence="8" id="KW-0866">Nonsense-mediated mRNA decay</keyword>
<reference evidence="11" key="1">
    <citation type="submission" date="2016-05" db="EMBL/GenBank/DDBJ databases">
        <title>Comparative genomics of biotechnologically important yeasts.</title>
        <authorList>
            <consortium name="DOE Joint Genome Institute"/>
            <person name="Riley R."/>
            <person name="Haridas S."/>
            <person name="Wolfe K.H."/>
            <person name="Lopes M.R."/>
            <person name="Hittinger C.T."/>
            <person name="Goker M."/>
            <person name="Salamov A."/>
            <person name="Wisecaver J."/>
            <person name="Long T.M."/>
            <person name="Aerts A.L."/>
            <person name="Barry K."/>
            <person name="Choi C."/>
            <person name="Clum A."/>
            <person name="Coughlan A.Y."/>
            <person name="Deshpande S."/>
            <person name="Douglass A.P."/>
            <person name="Hanson S.J."/>
            <person name="Klenk H.-P."/>
            <person name="Labutti K."/>
            <person name="Lapidus A."/>
            <person name="Lindquist E."/>
            <person name="Lipzen A."/>
            <person name="Meier-Kolthoff J.P."/>
            <person name="Ohm R.A."/>
            <person name="Otillar R.P."/>
            <person name="Pangilinan J."/>
            <person name="Peng Y."/>
            <person name="Rokas A."/>
            <person name="Rosa C.A."/>
            <person name="Scheuner C."/>
            <person name="Sibirny A.A."/>
            <person name="Slot J.C."/>
            <person name="Stielow J.B."/>
            <person name="Sun H."/>
            <person name="Kurtzman C.P."/>
            <person name="Blackwell M."/>
            <person name="Grigoriev I.V."/>
            <person name="Jeffries T.W."/>
        </authorList>
    </citation>
    <scope>NUCLEOTIDE SEQUENCE [LARGE SCALE GENOMIC DNA]</scope>
    <source>
        <strain evidence="11">NRRL Y-2460</strain>
    </source>
</reference>
<evidence type="ECO:0000259" key="9">
    <source>
        <dbReference type="PROSITE" id="PS51462"/>
    </source>
</evidence>
<dbReference type="OrthoDB" id="18996at2759"/>
<evidence type="ECO:0000256" key="6">
    <source>
        <dbReference type="ARBA" id="ARBA00022801"/>
    </source>
</evidence>
<feature type="domain" description="Nudix hydrolase" evidence="9">
    <location>
        <begin position="20"/>
        <end position="146"/>
    </location>
</feature>
<dbReference type="InterPro" id="IPR020084">
    <property type="entry name" value="NUDIX_hydrolase_CS"/>
</dbReference>
<dbReference type="AlphaFoldDB" id="A0A1E4TPL0"/>
<keyword evidence="5" id="KW-0479">Metal-binding</keyword>
<dbReference type="Pfam" id="PF00293">
    <property type="entry name" value="NUDIX"/>
    <property type="match status" value="1"/>
</dbReference>
<dbReference type="InterPro" id="IPR015797">
    <property type="entry name" value="NUDIX_hydrolase-like_dom_sf"/>
</dbReference>
<keyword evidence="6" id="KW-0378">Hydrolase</keyword>